<name>A0A1T4KQ53_9FIRM</name>
<keyword evidence="2" id="KW-1003">Cell membrane</keyword>
<evidence type="ECO:0000313" key="8">
    <source>
        <dbReference type="EMBL" id="SJZ44467.1"/>
    </source>
</evidence>
<evidence type="ECO:0000313" key="9">
    <source>
        <dbReference type="Proteomes" id="UP000190625"/>
    </source>
</evidence>
<feature type="transmembrane region" description="Helical" evidence="6">
    <location>
        <begin position="6"/>
        <end position="23"/>
    </location>
</feature>
<feature type="transmembrane region" description="Helical" evidence="6">
    <location>
        <begin position="100"/>
        <end position="121"/>
    </location>
</feature>
<accession>A0A1T4KQ53</accession>
<feature type="transmembrane region" description="Helical" evidence="6">
    <location>
        <begin position="127"/>
        <end position="146"/>
    </location>
</feature>
<evidence type="ECO:0000256" key="1">
    <source>
        <dbReference type="ARBA" id="ARBA00004651"/>
    </source>
</evidence>
<evidence type="ECO:0000256" key="3">
    <source>
        <dbReference type="ARBA" id="ARBA00022692"/>
    </source>
</evidence>
<dbReference type="InterPro" id="IPR018076">
    <property type="entry name" value="T2SS_GspF_dom"/>
</dbReference>
<comment type="subcellular location">
    <subcellularLocation>
        <location evidence="1">Cell membrane</location>
        <topology evidence="1">Multi-pass membrane protein</topology>
    </subcellularLocation>
</comment>
<dbReference type="EMBL" id="FUWM01000006">
    <property type="protein sequence ID" value="SJZ44467.1"/>
    <property type="molecule type" value="Genomic_DNA"/>
</dbReference>
<proteinExistence type="predicted"/>
<sequence>MLFPVLIFVIVVGLTFWLINSLSNREQKVKDRLEKYAQFKKEVLPRELELEESFAERVIRPFLQKIATFFVRLTPIGFKDSLRRKLVLAGHPFDLEAKELLAIQGILIIILPVIIFLSLVNLSWQNATLFSFVFAFAGFVIPQFILSKKITERQQEIQETLPDVLDLLTVSVEAGLGFDSALVKVVDKISGPISEEFERLLQEIRMGKPRRNAMRDLGNRTNVEDLSNFITAIVQADKLGVSIGKVLRIQSNQIRLKRKQRAEAEAMKAPIKMLLPLVFFIFPTLFVILLGPAAIKVINSFTKLN</sequence>
<dbReference type="AlphaFoldDB" id="A0A1T4KQ53"/>
<evidence type="ECO:0000256" key="6">
    <source>
        <dbReference type="SAM" id="Phobius"/>
    </source>
</evidence>
<dbReference type="OrthoDB" id="9810662at2"/>
<organism evidence="8 9">
    <name type="scientific">Selenihalanaerobacter shriftii</name>
    <dbReference type="NCBI Taxonomy" id="142842"/>
    <lineage>
        <taxon>Bacteria</taxon>
        <taxon>Bacillati</taxon>
        <taxon>Bacillota</taxon>
        <taxon>Clostridia</taxon>
        <taxon>Halanaerobiales</taxon>
        <taxon>Halobacteroidaceae</taxon>
        <taxon>Selenihalanaerobacter</taxon>
    </lineage>
</organism>
<dbReference type="PANTHER" id="PTHR35007">
    <property type="entry name" value="INTEGRAL MEMBRANE PROTEIN-RELATED"/>
    <property type="match status" value="1"/>
</dbReference>
<reference evidence="9" key="1">
    <citation type="submission" date="2017-02" db="EMBL/GenBank/DDBJ databases">
        <authorList>
            <person name="Varghese N."/>
            <person name="Submissions S."/>
        </authorList>
    </citation>
    <scope>NUCLEOTIDE SEQUENCE [LARGE SCALE GENOMIC DNA]</scope>
    <source>
        <strain evidence="9">ATCC BAA-73</strain>
    </source>
</reference>
<dbReference type="Proteomes" id="UP000190625">
    <property type="component" value="Unassembled WGS sequence"/>
</dbReference>
<dbReference type="PANTHER" id="PTHR35007:SF2">
    <property type="entry name" value="PILUS ASSEMBLE PROTEIN"/>
    <property type="match status" value="1"/>
</dbReference>
<keyword evidence="5 6" id="KW-0472">Membrane</keyword>
<dbReference type="Pfam" id="PF00482">
    <property type="entry name" value="T2SSF"/>
    <property type="match status" value="1"/>
</dbReference>
<keyword evidence="4 6" id="KW-1133">Transmembrane helix</keyword>
<feature type="transmembrane region" description="Helical" evidence="6">
    <location>
        <begin position="274"/>
        <end position="295"/>
    </location>
</feature>
<protein>
    <submittedName>
        <fullName evidence="8">Tight adherence protein C</fullName>
    </submittedName>
</protein>
<evidence type="ECO:0000256" key="5">
    <source>
        <dbReference type="ARBA" id="ARBA00023136"/>
    </source>
</evidence>
<evidence type="ECO:0000256" key="2">
    <source>
        <dbReference type="ARBA" id="ARBA00022475"/>
    </source>
</evidence>
<dbReference type="STRING" id="142842.SAMN02745118_00870"/>
<feature type="domain" description="Type II secretion system protein GspF" evidence="7">
    <location>
        <begin position="165"/>
        <end position="290"/>
    </location>
</feature>
<gene>
    <name evidence="8" type="ORF">SAMN02745118_00870</name>
</gene>
<evidence type="ECO:0000256" key="4">
    <source>
        <dbReference type="ARBA" id="ARBA00022989"/>
    </source>
</evidence>
<keyword evidence="3 6" id="KW-0812">Transmembrane</keyword>
<dbReference type="RefSeq" id="WP_078809360.1">
    <property type="nucleotide sequence ID" value="NZ_FUWM01000006.1"/>
</dbReference>
<keyword evidence="9" id="KW-1185">Reference proteome</keyword>
<evidence type="ECO:0000259" key="7">
    <source>
        <dbReference type="Pfam" id="PF00482"/>
    </source>
</evidence>
<dbReference type="GO" id="GO:0005886">
    <property type="term" value="C:plasma membrane"/>
    <property type="evidence" value="ECO:0007669"/>
    <property type="project" value="UniProtKB-SubCell"/>
</dbReference>